<protein>
    <submittedName>
        <fullName evidence="3">SH3 domain-containing protein C23A1.17-like</fullName>
    </submittedName>
</protein>
<feature type="region of interest" description="Disordered" evidence="1">
    <location>
        <begin position="1"/>
        <end position="44"/>
    </location>
</feature>
<dbReference type="GeneID" id="120260301"/>
<dbReference type="Proteomes" id="UP001515500">
    <property type="component" value="Chromosome 5"/>
</dbReference>
<feature type="region of interest" description="Disordered" evidence="1">
    <location>
        <begin position="223"/>
        <end position="262"/>
    </location>
</feature>
<name>A0AB40B8W1_DIOCR</name>
<sequence length="262" mass="27603">MAFVQRKLLQKCRLRPQAQNQSSAPPSAPPLPVIPAPPAPSAPSAPLPVLHAPAPSAPLPVMHAPAPSAPLPVIPAPAPPAPLPVMHAPAPPVPRSPPSPAAAAAAAAERVHRNMRRTTPFRNSTSPYGGRQGYLQMMQQPAVTYGSGIAYYQIMVPVQVINNGVLSYDYMGWNYCWNVAQSWTLTVSPTSPPVGMPNYVPYQHPINPAPFYNQTALPPLSALPVHENSPAAPPPALPVLPVPENSHAALPAPSDQPDQPAP</sequence>
<accession>A0AB40B8W1</accession>
<evidence type="ECO:0000256" key="1">
    <source>
        <dbReference type="SAM" id="MobiDB-lite"/>
    </source>
</evidence>
<dbReference type="AlphaFoldDB" id="A0AB40B8W1"/>
<feature type="compositionally biased region" description="Low complexity" evidence="1">
    <location>
        <begin position="248"/>
        <end position="262"/>
    </location>
</feature>
<dbReference type="RefSeq" id="XP_039123667.1">
    <property type="nucleotide sequence ID" value="XM_039267733.1"/>
</dbReference>
<feature type="compositionally biased region" description="Pro residues" evidence="1">
    <location>
        <begin position="91"/>
        <end position="100"/>
    </location>
</feature>
<feature type="region of interest" description="Disordered" evidence="1">
    <location>
        <begin position="91"/>
        <end position="111"/>
    </location>
</feature>
<evidence type="ECO:0000313" key="3">
    <source>
        <dbReference type="RefSeq" id="XP_039123667.1"/>
    </source>
</evidence>
<organism evidence="2 3">
    <name type="scientific">Dioscorea cayennensis subsp. rotundata</name>
    <name type="common">White Guinea yam</name>
    <name type="synonym">Dioscorea rotundata</name>
    <dbReference type="NCBI Taxonomy" id="55577"/>
    <lineage>
        <taxon>Eukaryota</taxon>
        <taxon>Viridiplantae</taxon>
        <taxon>Streptophyta</taxon>
        <taxon>Embryophyta</taxon>
        <taxon>Tracheophyta</taxon>
        <taxon>Spermatophyta</taxon>
        <taxon>Magnoliopsida</taxon>
        <taxon>Liliopsida</taxon>
        <taxon>Dioscoreales</taxon>
        <taxon>Dioscoreaceae</taxon>
        <taxon>Dioscorea</taxon>
    </lineage>
</organism>
<keyword evidence="2" id="KW-1185">Reference proteome</keyword>
<feature type="compositionally biased region" description="Pro residues" evidence="1">
    <location>
        <begin position="26"/>
        <end position="44"/>
    </location>
</feature>
<feature type="compositionally biased region" description="Pro residues" evidence="1">
    <location>
        <begin position="231"/>
        <end position="241"/>
    </location>
</feature>
<reference evidence="3" key="1">
    <citation type="submission" date="2025-08" db="UniProtKB">
        <authorList>
            <consortium name="RefSeq"/>
        </authorList>
    </citation>
    <scope>IDENTIFICATION</scope>
</reference>
<evidence type="ECO:0000313" key="2">
    <source>
        <dbReference type="Proteomes" id="UP001515500"/>
    </source>
</evidence>
<proteinExistence type="predicted"/>
<gene>
    <name evidence="3" type="primary">LOC120260301</name>
</gene>